<reference evidence="3 4" key="1">
    <citation type="submission" date="2024-02" db="EMBL/GenBank/DDBJ databases">
        <title>Bacteria isolated from the canopy kelp, Nereocystis luetkeana.</title>
        <authorList>
            <person name="Pfister C.A."/>
            <person name="Younker I.T."/>
            <person name="Light S.H."/>
        </authorList>
    </citation>
    <scope>NUCLEOTIDE SEQUENCE [LARGE SCALE GENOMIC DNA]</scope>
    <source>
        <strain evidence="3 4">TI.5.07</strain>
    </source>
</reference>
<evidence type="ECO:0000313" key="4">
    <source>
        <dbReference type="Proteomes" id="UP001378242"/>
    </source>
</evidence>
<keyword evidence="1" id="KW-0812">Transmembrane</keyword>
<comment type="caution">
    <text evidence="3">The sequence shown here is derived from an EMBL/GenBank/DDBJ whole genome shotgun (WGS) entry which is preliminary data.</text>
</comment>
<feature type="transmembrane region" description="Helical" evidence="1">
    <location>
        <begin position="44"/>
        <end position="64"/>
    </location>
</feature>
<dbReference type="InterPro" id="IPR058058">
    <property type="entry name" value="CBU_0592-like"/>
</dbReference>
<dbReference type="Pfam" id="PF26604">
    <property type="entry name" value="CBU_0592"/>
    <property type="match status" value="1"/>
</dbReference>
<name>A0ABU9GEN7_COBMA</name>
<keyword evidence="4" id="KW-1185">Reference proteome</keyword>
<dbReference type="GeneID" id="43179531"/>
<gene>
    <name evidence="3" type="ORF">V6243_08835</name>
</gene>
<accession>A0ABU9GEN7</accession>
<sequence>MQDMLASLAPMADIIGMLGTSLVVGAFFLLQIGRLDARSLTYNLMNLSGAILLLISLCINFNLASFVIEVFWIVASLVGLVRWLMGSRPQTV</sequence>
<dbReference type="NCBIfam" id="NF047864">
    <property type="entry name" value="CBU_0592_membra"/>
    <property type="match status" value="1"/>
</dbReference>
<dbReference type="RefSeq" id="WP_205632716.1">
    <property type="nucleotide sequence ID" value="NZ_BJOH01000004.1"/>
</dbReference>
<feature type="domain" description="CBU-0592-like" evidence="2">
    <location>
        <begin position="12"/>
        <end position="85"/>
    </location>
</feature>
<proteinExistence type="predicted"/>
<dbReference type="Proteomes" id="UP001378242">
    <property type="component" value="Unassembled WGS sequence"/>
</dbReference>
<organism evidence="3 4">
    <name type="scientific">Cobetia marina</name>
    <name type="common">Deleya marina</name>
    <dbReference type="NCBI Taxonomy" id="28258"/>
    <lineage>
        <taxon>Bacteria</taxon>
        <taxon>Pseudomonadati</taxon>
        <taxon>Pseudomonadota</taxon>
        <taxon>Gammaproteobacteria</taxon>
        <taxon>Oceanospirillales</taxon>
        <taxon>Halomonadaceae</taxon>
        <taxon>Cobetia</taxon>
    </lineage>
</organism>
<protein>
    <recommendedName>
        <fullName evidence="2">CBU-0592-like domain-containing protein</fullName>
    </recommendedName>
</protein>
<dbReference type="EMBL" id="JBAKAP010000008">
    <property type="protein sequence ID" value="MEL0616939.1"/>
    <property type="molecule type" value="Genomic_DNA"/>
</dbReference>
<evidence type="ECO:0000259" key="2">
    <source>
        <dbReference type="Pfam" id="PF26604"/>
    </source>
</evidence>
<evidence type="ECO:0000313" key="3">
    <source>
        <dbReference type="EMBL" id="MEL0616939.1"/>
    </source>
</evidence>
<feature type="transmembrane region" description="Helical" evidence="1">
    <location>
        <begin position="14"/>
        <end position="32"/>
    </location>
</feature>
<keyword evidence="1" id="KW-0472">Membrane</keyword>
<keyword evidence="1" id="KW-1133">Transmembrane helix</keyword>
<evidence type="ECO:0000256" key="1">
    <source>
        <dbReference type="SAM" id="Phobius"/>
    </source>
</evidence>